<evidence type="ECO:0000313" key="3">
    <source>
        <dbReference type="Proteomes" id="UP001285441"/>
    </source>
</evidence>
<keyword evidence="2" id="KW-0489">Methyltransferase</keyword>
<dbReference type="Proteomes" id="UP001285441">
    <property type="component" value="Unassembled WGS sequence"/>
</dbReference>
<comment type="similarity">
    <text evidence="1">Belongs to the methyltransferase superfamily. LaeA methyltransferase family.</text>
</comment>
<reference evidence="2" key="2">
    <citation type="submission" date="2023-06" db="EMBL/GenBank/DDBJ databases">
        <authorList>
            <consortium name="Lawrence Berkeley National Laboratory"/>
            <person name="Haridas S."/>
            <person name="Hensen N."/>
            <person name="Bonometti L."/>
            <person name="Westerberg I."/>
            <person name="Brannstrom I.O."/>
            <person name="Guillou S."/>
            <person name="Cros-Aarteil S."/>
            <person name="Calhoun S."/>
            <person name="Kuo A."/>
            <person name="Mondo S."/>
            <person name="Pangilinan J."/>
            <person name="Riley R."/>
            <person name="LaButti K."/>
            <person name="Andreopoulos B."/>
            <person name="Lipzen A."/>
            <person name="Chen C."/>
            <person name="Yanf M."/>
            <person name="Daum C."/>
            <person name="Ng V."/>
            <person name="Clum A."/>
            <person name="Steindorff A."/>
            <person name="Ohm R."/>
            <person name="Martin F."/>
            <person name="Silar P."/>
            <person name="Natvig D."/>
            <person name="Lalanne C."/>
            <person name="Gautier V."/>
            <person name="Ament-velasquez S.L."/>
            <person name="Kruys A."/>
            <person name="Hutchinson M.I."/>
            <person name="Powell A.J."/>
            <person name="Barry K."/>
            <person name="Miller A.N."/>
            <person name="Grigoriev I.V."/>
            <person name="Debuchy R."/>
            <person name="Gladieux P."/>
            <person name="Thoren M.H."/>
            <person name="Johannesson H."/>
        </authorList>
    </citation>
    <scope>NUCLEOTIDE SEQUENCE</scope>
    <source>
        <strain evidence="2">CBS 232.78</strain>
    </source>
</reference>
<dbReference type="CDD" id="cd02440">
    <property type="entry name" value="AdoMet_MTases"/>
    <property type="match status" value="1"/>
</dbReference>
<comment type="caution">
    <text evidence="2">The sequence shown here is derived from an EMBL/GenBank/DDBJ whole genome shotgun (WGS) entry which is preliminary data.</text>
</comment>
<dbReference type="EMBL" id="JAULSW010000006">
    <property type="protein sequence ID" value="KAK3378105.1"/>
    <property type="molecule type" value="Genomic_DNA"/>
</dbReference>
<dbReference type="Gene3D" id="3.40.50.150">
    <property type="entry name" value="Vaccinia Virus protein VP39"/>
    <property type="match status" value="1"/>
</dbReference>
<dbReference type="InterPro" id="IPR029063">
    <property type="entry name" value="SAM-dependent_MTases_sf"/>
</dbReference>
<evidence type="ECO:0000313" key="2">
    <source>
        <dbReference type="EMBL" id="KAK3378105.1"/>
    </source>
</evidence>
<dbReference type="GO" id="GO:0008168">
    <property type="term" value="F:methyltransferase activity"/>
    <property type="evidence" value="ECO:0007669"/>
    <property type="project" value="UniProtKB-KW"/>
</dbReference>
<dbReference type="PANTHER" id="PTHR43591:SF14">
    <property type="entry name" value="METHYLTRANSFERASE"/>
    <property type="match status" value="1"/>
</dbReference>
<protein>
    <submittedName>
        <fullName evidence="2">S-adenosyl-L-methionine-dependent methyltransferase</fullName>
    </submittedName>
</protein>
<gene>
    <name evidence="2" type="ORF">B0H63DRAFT_236764</name>
</gene>
<proteinExistence type="inferred from homology"/>
<evidence type="ECO:0000256" key="1">
    <source>
        <dbReference type="ARBA" id="ARBA00038158"/>
    </source>
</evidence>
<dbReference type="Pfam" id="PF13489">
    <property type="entry name" value="Methyltransf_23"/>
    <property type="match status" value="1"/>
</dbReference>
<keyword evidence="2" id="KW-0808">Transferase</keyword>
<accession>A0AAE0NC75</accession>
<reference evidence="2" key="1">
    <citation type="journal article" date="2023" name="Mol. Phylogenet. Evol.">
        <title>Genome-scale phylogeny and comparative genomics of the fungal order Sordariales.</title>
        <authorList>
            <person name="Hensen N."/>
            <person name="Bonometti L."/>
            <person name="Westerberg I."/>
            <person name="Brannstrom I.O."/>
            <person name="Guillou S."/>
            <person name="Cros-Aarteil S."/>
            <person name="Calhoun S."/>
            <person name="Haridas S."/>
            <person name="Kuo A."/>
            <person name="Mondo S."/>
            <person name="Pangilinan J."/>
            <person name="Riley R."/>
            <person name="LaButti K."/>
            <person name="Andreopoulos B."/>
            <person name="Lipzen A."/>
            <person name="Chen C."/>
            <person name="Yan M."/>
            <person name="Daum C."/>
            <person name="Ng V."/>
            <person name="Clum A."/>
            <person name="Steindorff A."/>
            <person name="Ohm R.A."/>
            <person name="Martin F."/>
            <person name="Silar P."/>
            <person name="Natvig D.O."/>
            <person name="Lalanne C."/>
            <person name="Gautier V."/>
            <person name="Ament-Velasquez S.L."/>
            <person name="Kruys A."/>
            <person name="Hutchinson M.I."/>
            <person name="Powell A.J."/>
            <person name="Barry K."/>
            <person name="Miller A.N."/>
            <person name="Grigoriev I.V."/>
            <person name="Debuchy R."/>
            <person name="Gladieux P."/>
            <person name="Hiltunen Thoren M."/>
            <person name="Johannesson H."/>
        </authorList>
    </citation>
    <scope>NUCLEOTIDE SEQUENCE</scope>
    <source>
        <strain evidence="2">CBS 232.78</strain>
    </source>
</reference>
<dbReference type="GO" id="GO:0032259">
    <property type="term" value="P:methylation"/>
    <property type="evidence" value="ECO:0007669"/>
    <property type="project" value="UniProtKB-KW"/>
</dbReference>
<name>A0AAE0NC75_9PEZI</name>
<dbReference type="AlphaFoldDB" id="A0AAE0NC75"/>
<organism evidence="2 3">
    <name type="scientific">Podospora didyma</name>
    <dbReference type="NCBI Taxonomy" id="330526"/>
    <lineage>
        <taxon>Eukaryota</taxon>
        <taxon>Fungi</taxon>
        <taxon>Dikarya</taxon>
        <taxon>Ascomycota</taxon>
        <taxon>Pezizomycotina</taxon>
        <taxon>Sordariomycetes</taxon>
        <taxon>Sordariomycetidae</taxon>
        <taxon>Sordariales</taxon>
        <taxon>Podosporaceae</taxon>
        <taxon>Podospora</taxon>
    </lineage>
</organism>
<dbReference type="PANTHER" id="PTHR43591">
    <property type="entry name" value="METHYLTRANSFERASE"/>
    <property type="match status" value="1"/>
</dbReference>
<keyword evidence="3" id="KW-1185">Reference proteome</keyword>
<sequence length="345" mass="39610">MEPPPPPSRATLDSFQFTFESYLDDSARIEADPNPHDYDSQSLSESIARFQERFGRTYNSYRSGSYHFPNDPTENERQEEQYDILKMVMDGRNYLAPFSAENPPTKILDIGTGTGLWAVEMGDEFPSAQIIGTDLSPIQPAFVPPNVRFFVEDALEDWDFPADFDFIHTRVTLGSWEDMKSQIIQRAFDHLKPGGWFEAQEVMITPGCDDGTMPDTYDWSQWVKDLVSAGRLAHRQLDVGEQIAPWLQEVGFVNVHEATFKIPINGWPRDKYLKHIGMLFQRTLMLGLSGFSVQLFHDFLNRTQEEIEVSLVNVRRALFDQKIHAYLKLYVVWGQKPEMVQTGAL</sequence>
<dbReference type="SUPFAM" id="SSF53335">
    <property type="entry name" value="S-adenosyl-L-methionine-dependent methyltransferases"/>
    <property type="match status" value="1"/>
</dbReference>